<dbReference type="EMBL" id="JBHUFV010000052">
    <property type="protein sequence ID" value="MFD1936858.1"/>
    <property type="molecule type" value="Genomic_DNA"/>
</dbReference>
<protein>
    <recommendedName>
        <fullName evidence="2">Anti-sigma factor antagonist</fullName>
    </recommendedName>
</protein>
<dbReference type="Gene3D" id="3.30.750.24">
    <property type="entry name" value="STAS domain"/>
    <property type="match status" value="1"/>
</dbReference>
<reference evidence="5" key="1">
    <citation type="journal article" date="2019" name="Int. J. Syst. Evol. Microbiol.">
        <title>The Global Catalogue of Microorganisms (GCM) 10K type strain sequencing project: providing services to taxonomists for standard genome sequencing and annotation.</title>
        <authorList>
            <consortium name="The Broad Institute Genomics Platform"/>
            <consortium name="The Broad Institute Genome Sequencing Center for Infectious Disease"/>
            <person name="Wu L."/>
            <person name="Ma J."/>
        </authorList>
    </citation>
    <scope>NUCLEOTIDE SEQUENCE [LARGE SCALE GENOMIC DNA]</scope>
    <source>
        <strain evidence="5">ICMP 6774ER</strain>
    </source>
</reference>
<evidence type="ECO:0000256" key="1">
    <source>
        <dbReference type="ARBA" id="ARBA00009013"/>
    </source>
</evidence>
<dbReference type="PANTHER" id="PTHR33495:SF2">
    <property type="entry name" value="ANTI-SIGMA FACTOR ANTAGONIST TM_1081-RELATED"/>
    <property type="match status" value="1"/>
</dbReference>
<comment type="caution">
    <text evidence="4">The sequence shown here is derived from an EMBL/GenBank/DDBJ whole genome shotgun (WGS) entry which is preliminary data.</text>
</comment>
<keyword evidence="5" id="KW-1185">Reference proteome</keyword>
<dbReference type="Proteomes" id="UP001597368">
    <property type="component" value="Unassembled WGS sequence"/>
</dbReference>
<dbReference type="InterPro" id="IPR058548">
    <property type="entry name" value="MlaB-like_STAS"/>
</dbReference>
<dbReference type="RefSeq" id="WP_379577512.1">
    <property type="nucleotide sequence ID" value="NZ_JBHUFV010000052.1"/>
</dbReference>
<organism evidence="4 5">
    <name type="scientific">Nonomuraea mangrovi</name>
    <dbReference type="NCBI Taxonomy" id="2316207"/>
    <lineage>
        <taxon>Bacteria</taxon>
        <taxon>Bacillati</taxon>
        <taxon>Actinomycetota</taxon>
        <taxon>Actinomycetes</taxon>
        <taxon>Streptosporangiales</taxon>
        <taxon>Streptosporangiaceae</taxon>
        <taxon>Nonomuraea</taxon>
    </lineage>
</organism>
<feature type="domain" description="STAS" evidence="3">
    <location>
        <begin position="4"/>
        <end position="116"/>
    </location>
</feature>
<name>A0ABW4T4E4_9ACTN</name>
<evidence type="ECO:0000256" key="2">
    <source>
        <dbReference type="RuleBase" id="RU003749"/>
    </source>
</evidence>
<dbReference type="SUPFAM" id="SSF52091">
    <property type="entry name" value="SpoIIaa-like"/>
    <property type="match status" value="1"/>
</dbReference>
<proteinExistence type="inferred from homology"/>
<dbReference type="InterPro" id="IPR036513">
    <property type="entry name" value="STAS_dom_sf"/>
</dbReference>
<evidence type="ECO:0000313" key="5">
    <source>
        <dbReference type="Proteomes" id="UP001597368"/>
    </source>
</evidence>
<comment type="similarity">
    <text evidence="1 2">Belongs to the anti-sigma-factor antagonist family.</text>
</comment>
<sequence length="125" mass="13307">MTGLTSTVRGVDSGVVFELAGRLDHHTAPEVRRTLADIPLTAGQLLIIDLSGLTFCDSSGIAAFVAARNHATAANATIAMAAVPAQVARVLRLIGLDRVLSAYPTAQAASEEWTRTAHRHRDHRQ</sequence>
<evidence type="ECO:0000313" key="4">
    <source>
        <dbReference type="EMBL" id="MFD1936858.1"/>
    </source>
</evidence>
<accession>A0ABW4T4E4</accession>
<dbReference type="Pfam" id="PF13466">
    <property type="entry name" value="STAS_2"/>
    <property type="match status" value="1"/>
</dbReference>
<dbReference type="PROSITE" id="PS50801">
    <property type="entry name" value="STAS"/>
    <property type="match status" value="1"/>
</dbReference>
<dbReference type="InterPro" id="IPR003658">
    <property type="entry name" value="Anti-sigma_ant"/>
</dbReference>
<dbReference type="InterPro" id="IPR002645">
    <property type="entry name" value="STAS_dom"/>
</dbReference>
<gene>
    <name evidence="4" type="ORF">ACFSKW_35850</name>
</gene>
<dbReference type="CDD" id="cd07043">
    <property type="entry name" value="STAS_anti-anti-sigma_factors"/>
    <property type="match status" value="1"/>
</dbReference>
<dbReference type="NCBIfam" id="TIGR00377">
    <property type="entry name" value="ant_ant_sig"/>
    <property type="match status" value="1"/>
</dbReference>
<dbReference type="PANTHER" id="PTHR33495">
    <property type="entry name" value="ANTI-SIGMA FACTOR ANTAGONIST TM_1081-RELATED-RELATED"/>
    <property type="match status" value="1"/>
</dbReference>
<evidence type="ECO:0000259" key="3">
    <source>
        <dbReference type="PROSITE" id="PS50801"/>
    </source>
</evidence>